<dbReference type="AlphaFoldDB" id="A0A0F6A7L7"/>
<protein>
    <submittedName>
        <fullName evidence="2">Uncharacterized protein</fullName>
    </submittedName>
</protein>
<dbReference type="EMBL" id="AUXW01000168">
    <property type="protein sequence ID" value="KKE82170.1"/>
    <property type="molecule type" value="Genomic_DNA"/>
</dbReference>
<name>A0A0F6A7L7_9GAMM</name>
<dbReference type="Proteomes" id="UP000033434">
    <property type="component" value="Unassembled WGS sequence"/>
</dbReference>
<evidence type="ECO:0000313" key="3">
    <source>
        <dbReference type="Proteomes" id="UP000033434"/>
    </source>
</evidence>
<evidence type="ECO:0000256" key="1">
    <source>
        <dbReference type="SAM" id="SignalP"/>
    </source>
</evidence>
<organism evidence="2 3">
    <name type="scientific">Pseudoalteromonas luteoviolacea S4054</name>
    <dbReference type="NCBI Taxonomy" id="1129367"/>
    <lineage>
        <taxon>Bacteria</taxon>
        <taxon>Pseudomonadati</taxon>
        <taxon>Pseudomonadota</taxon>
        <taxon>Gammaproteobacteria</taxon>
        <taxon>Alteromonadales</taxon>
        <taxon>Pseudoalteromonadaceae</taxon>
        <taxon>Pseudoalteromonas</taxon>
    </lineage>
</organism>
<sequence length="77" mass="8593">MRKLATVIIAVLMTLIASPSFNAEAAEQYTQCGYKKFAGAPWASDYLYKKFPGHVTCPADIAVTVGYYKLISQRHYN</sequence>
<dbReference type="RefSeq" id="WP_046357385.1">
    <property type="nucleotide sequence ID" value="NZ_AUXW01000168.1"/>
</dbReference>
<dbReference type="PATRIC" id="fig|1129367.4.peg.3945"/>
<accession>A0A0F6A7L7</accession>
<feature type="signal peptide" evidence="1">
    <location>
        <begin position="1"/>
        <end position="25"/>
    </location>
</feature>
<feature type="chain" id="PRO_5002498973" evidence="1">
    <location>
        <begin position="26"/>
        <end position="77"/>
    </location>
</feature>
<comment type="caution">
    <text evidence="2">The sequence shown here is derived from an EMBL/GenBank/DDBJ whole genome shotgun (WGS) entry which is preliminary data.</text>
</comment>
<evidence type="ECO:0000313" key="2">
    <source>
        <dbReference type="EMBL" id="KKE82170.1"/>
    </source>
</evidence>
<reference evidence="2 3" key="1">
    <citation type="journal article" date="2015" name="BMC Genomics">
        <title>Genome mining reveals unlocked bioactive potential of marine Gram-negative bacteria.</title>
        <authorList>
            <person name="Machado H."/>
            <person name="Sonnenschein E.C."/>
            <person name="Melchiorsen J."/>
            <person name="Gram L."/>
        </authorList>
    </citation>
    <scope>NUCLEOTIDE SEQUENCE [LARGE SCALE GENOMIC DNA]</scope>
    <source>
        <strain evidence="2 3">S4054</strain>
    </source>
</reference>
<gene>
    <name evidence="2" type="ORF">N479_19395</name>
</gene>
<keyword evidence="1" id="KW-0732">Signal</keyword>
<proteinExistence type="predicted"/>